<evidence type="ECO:0000256" key="7">
    <source>
        <dbReference type="ARBA" id="ARBA00022840"/>
    </source>
</evidence>
<reference evidence="10" key="1">
    <citation type="journal article" date="2017" name="Appl. Environ. Microbiol.">
        <title>Molecular characterization of an Endozoicomonas-like organism causing infection in king scallop Pecten maximus L.</title>
        <authorList>
            <person name="Cano I."/>
            <person name="van Aerle R."/>
            <person name="Ross S."/>
            <person name="Verner-Jeffreys D.W."/>
            <person name="Paley R.K."/>
            <person name="Rimmer G."/>
            <person name="Ryder D."/>
            <person name="Hooper P."/>
            <person name="Stone D."/>
            <person name="Feist S.W."/>
        </authorList>
    </citation>
    <scope>NUCLEOTIDE SEQUENCE</scope>
</reference>
<dbReference type="AlphaFoldDB" id="A0A2H9T9M0"/>
<dbReference type="GO" id="GO:0005829">
    <property type="term" value="C:cytosol"/>
    <property type="evidence" value="ECO:0007669"/>
    <property type="project" value="TreeGrafter"/>
</dbReference>
<dbReference type="PANTHER" id="PTHR10344:SF4">
    <property type="entry name" value="UMP-CMP KINASE 2, MITOCHONDRIAL"/>
    <property type="match status" value="1"/>
</dbReference>
<evidence type="ECO:0000256" key="6">
    <source>
        <dbReference type="ARBA" id="ARBA00022777"/>
    </source>
</evidence>
<dbReference type="EMBL" id="NSIT01000041">
    <property type="protein sequence ID" value="PJE79926.1"/>
    <property type="molecule type" value="Genomic_DNA"/>
</dbReference>
<dbReference type="GO" id="GO:0004798">
    <property type="term" value="F:dTMP kinase activity"/>
    <property type="evidence" value="ECO:0007669"/>
    <property type="project" value="UniProtKB-EC"/>
</dbReference>
<evidence type="ECO:0000256" key="1">
    <source>
        <dbReference type="ARBA" id="ARBA00009776"/>
    </source>
</evidence>
<dbReference type="InterPro" id="IPR027417">
    <property type="entry name" value="P-loop_NTPase"/>
</dbReference>
<evidence type="ECO:0000313" key="10">
    <source>
        <dbReference type="EMBL" id="PJE79926.1"/>
    </source>
</evidence>
<dbReference type="PANTHER" id="PTHR10344">
    <property type="entry name" value="THYMIDYLATE KINASE"/>
    <property type="match status" value="1"/>
</dbReference>
<keyword evidence="5" id="KW-0547">Nucleotide-binding</keyword>
<gene>
    <name evidence="10" type="primary">tmk</name>
    <name evidence="10" type="ORF">CI610_01095</name>
</gene>
<dbReference type="InterPro" id="IPR039430">
    <property type="entry name" value="Thymidylate_kin-like_dom"/>
</dbReference>
<protein>
    <recommendedName>
        <fullName evidence="2">dTMP kinase</fullName>
        <ecNumber evidence="2">2.7.4.9</ecNumber>
    </recommendedName>
</protein>
<evidence type="ECO:0000259" key="9">
    <source>
        <dbReference type="Pfam" id="PF02223"/>
    </source>
</evidence>
<dbReference type="Pfam" id="PF02223">
    <property type="entry name" value="Thymidylate_kin"/>
    <property type="match status" value="1"/>
</dbReference>
<dbReference type="NCBIfam" id="TIGR00041">
    <property type="entry name" value="DTMP_kinase"/>
    <property type="match status" value="1"/>
</dbReference>
<dbReference type="HAMAP" id="MF_00165">
    <property type="entry name" value="Thymidylate_kinase"/>
    <property type="match status" value="1"/>
</dbReference>
<comment type="catalytic activity">
    <reaction evidence="8">
        <text>dTMP + ATP = dTDP + ADP</text>
        <dbReference type="Rhea" id="RHEA:13517"/>
        <dbReference type="ChEBI" id="CHEBI:30616"/>
        <dbReference type="ChEBI" id="CHEBI:58369"/>
        <dbReference type="ChEBI" id="CHEBI:63528"/>
        <dbReference type="ChEBI" id="CHEBI:456216"/>
        <dbReference type="EC" id="2.7.4.9"/>
    </reaction>
</comment>
<dbReference type="InterPro" id="IPR018094">
    <property type="entry name" value="Thymidylate_kinase"/>
</dbReference>
<dbReference type="Gene3D" id="3.40.50.300">
    <property type="entry name" value="P-loop containing nucleotide triphosphate hydrolases"/>
    <property type="match status" value="1"/>
</dbReference>
<evidence type="ECO:0000256" key="5">
    <source>
        <dbReference type="ARBA" id="ARBA00022741"/>
    </source>
</evidence>
<keyword evidence="4" id="KW-0545">Nucleotide biosynthesis</keyword>
<accession>A0A2H9T9M0</accession>
<dbReference type="CDD" id="cd01672">
    <property type="entry name" value="TMPK"/>
    <property type="match status" value="1"/>
</dbReference>
<keyword evidence="3 10" id="KW-0808">Transferase</keyword>
<dbReference type="GO" id="GO:0006227">
    <property type="term" value="P:dUDP biosynthetic process"/>
    <property type="evidence" value="ECO:0007669"/>
    <property type="project" value="TreeGrafter"/>
</dbReference>
<keyword evidence="7" id="KW-0067">ATP-binding</keyword>
<proteinExistence type="inferred from homology"/>
<dbReference type="EC" id="2.7.4.9" evidence="2"/>
<dbReference type="FunFam" id="3.40.50.300:FF:000225">
    <property type="entry name" value="Thymidylate kinase"/>
    <property type="match status" value="1"/>
</dbReference>
<keyword evidence="6 10" id="KW-0418">Kinase</keyword>
<comment type="similarity">
    <text evidence="1">Belongs to the thymidylate kinase family.</text>
</comment>
<dbReference type="SUPFAM" id="SSF52540">
    <property type="entry name" value="P-loop containing nucleoside triphosphate hydrolases"/>
    <property type="match status" value="1"/>
</dbReference>
<organism evidence="10">
    <name type="scientific">invertebrate metagenome</name>
    <dbReference type="NCBI Taxonomy" id="1711999"/>
    <lineage>
        <taxon>unclassified sequences</taxon>
        <taxon>metagenomes</taxon>
        <taxon>organismal metagenomes</taxon>
    </lineage>
</organism>
<dbReference type="GO" id="GO:0005524">
    <property type="term" value="F:ATP binding"/>
    <property type="evidence" value="ECO:0007669"/>
    <property type="project" value="UniProtKB-KW"/>
</dbReference>
<dbReference type="GO" id="GO:0006233">
    <property type="term" value="P:dTDP biosynthetic process"/>
    <property type="evidence" value="ECO:0007669"/>
    <property type="project" value="InterPro"/>
</dbReference>
<evidence type="ECO:0000256" key="4">
    <source>
        <dbReference type="ARBA" id="ARBA00022727"/>
    </source>
</evidence>
<evidence type="ECO:0000256" key="2">
    <source>
        <dbReference type="ARBA" id="ARBA00012980"/>
    </source>
</evidence>
<evidence type="ECO:0000256" key="8">
    <source>
        <dbReference type="ARBA" id="ARBA00048743"/>
    </source>
</evidence>
<name>A0A2H9T9M0_9ZZZZ</name>
<sequence>MGFFITIEGVEGAGKSTAIGFIRQWFKQSHIVYQLTREPGGTPLAEHIRGLLLAEHDEPVFDTTELLLLFAARSQNMELHIKPALEEGKVVLCDRFTDATYAYQSGGRGMDEKDISVLENLVQGVLRPDLTLLLDIDPLLGLERAGSRGCQDGGQLDRIEKENPDFFIRVRQAYLDRAQRYPEQYEIVDASGAIEQVHQQIRVVLERRMGAFVNQQGING</sequence>
<comment type="caution">
    <text evidence="10">The sequence shown here is derived from an EMBL/GenBank/DDBJ whole genome shotgun (WGS) entry which is preliminary data.</text>
</comment>
<dbReference type="GO" id="GO:0006235">
    <property type="term" value="P:dTTP biosynthetic process"/>
    <property type="evidence" value="ECO:0007669"/>
    <property type="project" value="TreeGrafter"/>
</dbReference>
<evidence type="ECO:0000256" key="3">
    <source>
        <dbReference type="ARBA" id="ARBA00022679"/>
    </source>
</evidence>
<feature type="domain" description="Thymidylate kinase-like" evidence="9">
    <location>
        <begin position="7"/>
        <end position="201"/>
    </location>
</feature>